<gene>
    <name evidence="4" type="ORF">DFR49_3539</name>
</gene>
<dbReference type="Gene3D" id="3.30.420.40">
    <property type="match status" value="1"/>
</dbReference>
<evidence type="ECO:0000256" key="2">
    <source>
        <dbReference type="ARBA" id="ARBA00022777"/>
    </source>
</evidence>
<dbReference type="RefSeq" id="WP_119036931.1">
    <property type="nucleotide sequence ID" value="NZ_QXDC01000004.1"/>
</dbReference>
<accession>A0A397NJE6</accession>
<organism evidence="4 5">
    <name type="scientific">Hephaestia caeni</name>
    <dbReference type="NCBI Taxonomy" id="645617"/>
    <lineage>
        <taxon>Bacteria</taxon>
        <taxon>Pseudomonadati</taxon>
        <taxon>Pseudomonadota</taxon>
        <taxon>Alphaproteobacteria</taxon>
        <taxon>Sphingomonadales</taxon>
        <taxon>Sphingomonadaceae</taxon>
        <taxon>Hephaestia</taxon>
    </lineage>
</organism>
<dbReference type="InterPro" id="IPR050201">
    <property type="entry name" value="Bacterial_glucokinase"/>
</dbReference>
<name>A0A397NJE6_9SPHN</name>
<dbReference type="CDD" id="cd24008">
    <property type="entry name" value="ASKHA_NBD_GLK"/>
    <property type="match status" value="1"/>
</dbReference>
<dbReference type="EMBL" id="QXDC01000004">
    <property type="protein sequence ID" value="RIA37652.1"/>
    <property type="molecule type" value="Genomic_DNA"/>
</dbReference>
<dbReference type="PANTHER" id="PTHR47690">
    <property type="entry name" value="GLUCOKINASE"/>
    <property type="match status" value="1"/>
</dbReference>
<keyword evidence="5" id="KW-1185">Reference proteome</keyword>
<dbReference type="OrthoDB" id="9800595at2"/>
<dbReference type="GO" id="GO:0005536">
    <property type="term" value="F:D-glucose binding"/>
    <property type="evidence" value="ECO:0007669"/>
    <property type="project" value="InterPro"/>
</dbReference>
<dbReference type="InterPro" id="IPR003836">
    <property type="entry name" value="Glucokinase"/>
</dbReference>
<comment type="similarity">
    <text evidence="3">Belongs to the bacterial glucokinase family.</text>
</comment>
<dbReference type="SUPFAM" id="SSF53067">
    <property type="entry name" value="Actin-like ATPase domain"/>
    <property type="match status" value="1"/>
</dbReference>
<dbReference type="Gene3D" id="3.40.367.20">
    <property type="match status" value="1"/>
</dbReference>
<keyword evidence="1" id="KW-0808">Transferase</keyword>
<dbReference type="GO" id="GO:0004340">
    <property type="term" value="F:glucokinase activity"/>
    <property type="evidence" value="ECO:0007669"/>
    <property type="project" value="InterPro"/>
</dbReference>
<dbReference type="InterPro" id="IPR043129">
    <property type="entry name" value="ATPase_NBD"/>
</dbReference>
<reference evidence="4 5" key="1">
    <citation type="submission" date="2018-08" db="EMBL/GenBank/DDBJ databases">
        <title>Genomic Encyclopedia of Type Strains, Phase IV (KMG-IV): sequencing the most valuable type-strain genomes for metagenomic binning, comparative biology and taxonomic classification.</title>
        <authorList>
            <person name="Goeker M."/>
        </authorList>
    </citation>
    <scope>NUCLEOTIDE SEQUENCE [LARGE SCALE GENOMIC DNA]</scope>
    <source>
        <strain evidence="4 5">DSM 25527</strain>
    </source>
</reference>
<dbReference type="GO" id="GO:0005829">
    <property type="term" value="C:cytosol"/>
    <property type="evidence" value="ECO:0007669"/>
    <property type="project" value="TreeGrafter"/>
</dbReference>
<keyword evidence="2 4" id="KW-0418">Kinase</keyword>
<dbReference type="Pfam" id="PF02685">
    <property type="entry name" value="Glucokinase"/>
    <property type="match status" value="1"/>
</dbReference>
<evidence type="ECO:0000256" key="3">
    <source>
        <dbReference type="RuleBase" id="RU004046"/>
    </source>
</evidence>
<dbReference type="GO" id="GO:0005524">
    <property type="term" value="F:ATP binding"/>
    <property type="evidence" value="ECO:0007669"/>
    <property type="project" value="InterPro"/>
</dbReference>
<dbReference type="Proteomes" id="UP000266568">
    <property type="component" value="Unassembled WGS sequence"/>
</dbReference>
<proteinExistence type="inferred from homology"/>
<sequence>MGADETGLVADIGRQSVRFGLSGGKQGLVPRDVHHFNTADHPTFTSALVAYLHRMGLENRTLPSALAIAGAVRGDVVNMTGSRWYISLSGVEAVLRTRPTALNECAAVALALSQLPDSAFMPLPGPAMRRVRPGGTFLLVGPGTGLGVSALITAGDRFVPVQSEAAHMTFAARTPEETRVVAHLARQARRTSNEALLSGPGLVTAYAALGGTTTPAPEEITRNAARDPVAQAALTTFIGALGSVIGNLVLAFGAWDGVFLTGAIARALHHKLADPVLRHRMTEKEAFGRQLADVPIAVVNRNDLELLGAAAALGG</sequence>
<evidence type="ECO:0000313" key="5">
    <source>
        <dbReference type="Proteomes" id="UP000266568"/>
    </source>
</evidence>
<dbReference type="PANTHER" id="PTHR47690:SF1">
    <property type="entry name" value="GLUCOKINASE"/>
    <property type="match status" value="1"/>
</dbReference>
<protein>
    <submittedName>
        <fullName evidence="4">Glucokinase</fullName>
    </submittedName>
</protein>
<evidence type="ECO:0000313" key="4">
    <source>
        <dbReference type="EMBL" id="RIA37652.1"/>
    </source>
</evidence>
<dbReference type="GO" id="GO:0006096">
    <property type="term" value="P:glycolytic process"/>
    <property type="evidence" value="ECO:0007669"/>
    <property type="project" value="InterPro"/>
</dbReference>
<comment type="caution">
    <text evidence="4">The sequence shown here is derived from an EMBL/GenBank/DDBJ whole genome shotgun (WGS) entry which is preliminary data.</text>
</comment>
<evidence type="ECO:0000256" key="1">
    <source>
        <dbReference type="ARBA" id="ARBA00022679"/>
    </source>
</evidence>
<dbReference type="AlphaFoldDB" id="A0A397NJE6"/>